<sequence>MKVGDDIFIYTSRGCYHNTSRDRGLLVGQAKLANKPKLLDRPVVIGPRKFAYACKLQILGMAPLRKGVELASVVDQLEAFPQPAHWSARLRQPPLELTSHDAKLLNELLSPHLEPLKAHLSTYEAEAIRLAGRFH</sequence>
<protein>
    <recommendedName>
        <fullName evidence="3">EVE domain-containing protein</fullName>
    </recommendedName>
</protein>
<comment type="caution">
    <text evidence="1">The sequence shown here is derived from an EMBL/GenBank/DDBJ whole genome shotgun (WGS) entry which is preliminary data.</text>
</comment>
<name>A0ABS4TE23_9PSEU</name>
<dbReference type="EMBL" id="JAGINW010000001">
    <property type="protein sequence ID" value="MBP2322660.1"/>
    <property type="molecule type" value="Genomic_DNA"/>
</dbReference>
<dbReference type="RefSeq" id="WP_209638270.1">
    <property type="nucleotide sequence ID" value="NZ_JAGINW010000001.1"/>
</dbReference>
<reference evidence="1 2" key="1">
    <citation type="submission" date="2021-03" db="EMBL/GenBank/DDBJ databases">
        <title>Sequencing the genomes of 1000 actinobacteria strains.</title>
        <authorList>
            <person name="Klenk H.-P."/>
        </authorList>
    </citation>
    <scope>NUCLEOTIDE SEQUENCE [LARGE SCALE GENOMIC DNA]</scope>
    <source>
        <strain evidence="1 2">DSM 46670</strain>
    </source>
</reference>
<accession>A0ABS4TE23</accession>
<dbReference type="Gene3D" id="3.10.590.10">
    <property type="entry name" value="ph1033 like domains"/>
    <property type="match status" value="1"/>
</dbReference>
<evidence type="ECO:0000313" key="2">
    <source>
        <dbReference type="Proteomes" id="UP001519332"/>
    </source>
</evidence>
<evidence type="ECO:0000313" key="1">
    <source>
        <dbReference type="EMBL" id="MBP2322660.1"/>
    </source>
</evidence>
<proteinExistence type="predicted"/>
<evidence type="ECO:0008006" key="3">
    <source>
        <dbReference type="Google" id="ProtNLM"/>
    </source>
</evidence>
<gene>
    <name evidence="1" type="ORF">JOF56_003045</name>
</gene>
<keyword evidence="2" id="KW-1185">Reference proteome</keyword>
<dbReference type="Proteomes" id="UP001519332">
    <property type="component" value="Unassembled WGS sequence"/>
</dbReference>
<organism evidence="1 2">
    <name type="scientific">Kibdelosporangium banguiense</name>
    <dbReference type="NCBI Taxonomy" id="1365924"/>
    <lineage>
        <taxon>Bacteria</taxon>
        <taxon>Bacillati</taxon>
        <taxon>Actinomycetota</taxon>
        <taxon>Actinomycetes</taxon>
        <taxon>Pseudonocardiales</taxon>
        <taxon>Pseudonocardiaceae</taxon>
        <taxon>Kibdelosporangium</taxon>
    </lineage>
</organism>